<keyword evidence="3" id="KW-1133">Transmembrane helix</keyword>
<feature type="region of interest" description="Disordered" evidence="2">
    <location>
        <begin position="26"/>
        <end position="54"/>
    </location>
</feature>
<evidence type="ECO:0000256" key="1">
    <source>
        <dbReference type="SAM" id="Coils"/>
    </source>
</evidence>
<dbReference type="EMBL" id="FNZA01000017">
    <property type="protein sequence ID" value="SEJ75542.1"/>
    <property type="molecule type" value="Genomic_DNA"/>
</dbReference>
<dbReference type="AlphaFoldDB" id="A0A1H7BLV2"/>
<keyword evidence="5" id="KW-1185">Reference proteome</keyword>
<dbReference type="Proteomes" id="UP000199223">
    <property type="component" value="Unassembled WGS sequence"/>
</dbReference>
<feature type="coiled-coil region" evidence="1">
    <location>
        <begin position="87"/>
        <end position="114"/>
    </location>
</feature>
<feature type="transmembrane region" description="Helical" evidence="3">
    <location>
        <begin position="168"/>
        <end position="191"/>
    </location>
</feature>
<keyword evidence="1" id="KW-0175">Coiled coil</keyword>
<protein>
    <submittedName>
        <fullName evidence="4">Uncharacterized protein</fullName>
    </submittedName>
</protein>
<dbReference type="STRING" id="856736.SAMN04488058_11751"/>
<keyword evidence="3" id="KW-0472">Membrane</keyword>
<accession>A0A1H7BLV2</accession>
<keyword evidence="3" id="KW-0812">Transmembrane</keyword>
<feature type="transmembrane region" description="Helical" evidence="3">
    <location>
        <begin position="136"/>
        <end position="156"/>
    </location>
</feature>
<proteinExistence type="predicted"/>
<dbReference type="RefSeq" id="WP_092265323.1">
    <property type="nucleotide sequence ID" value="NZ_FNZA01000017.1"/>
</dbReference>
<gene>
    <name evidence="4" type="ORF">SAMN04488058_11751</name>
</gene>
<sequence>MTRGAPPPDPILTLAHRQAEEVARLQEVQEEEQEQAGPPGVSALGQREPGLEGAPVSAQVSAISIVFDDVPPPPRREAEAPPPDPALLREQLQADLLKEQLEQQQIETVNQRNRSRFLREEQNHIREYRRKYSGRVFTLTSAWLVFTAALIVATGFRNSVFGLSDAVLVAALGSALAGVIGMFLVILNWLYPRPEREKEGK</sequence>
<evidence type="ECO:0000256" key="3">
    <source>
        <dbReference type="SAM" id="Phobius"/>
    </source>
</evidence>
<organism evidence="4 5">
    <name type="scientific">Deinococcus reticulitermitis</name>
    <dbReference type="NCBI Taxonomy" id="856736"/>
    <lineage>
        <taxon>Bacteria</taxon>
        <taxon>Thermotogati</taxon>
        <taxon>Deinococcota</taxon>
        <taxon>Deinococci</taxon>
        <taxon>Deinococcales</taxon>
        <taxon>Deinococcaceae</taxon>
        <taxon>Deinococcus</taxon>
    </lineage>
</organism>
<evidence type="ECO:0000256" key="2">
    <source>
        <dbReference type="SAM" id="MobiDB-lite"/>
    </source>
</evidence>
<dbReference type="OrthoDB" id="71339at2"/>
<name>A0A1H7BLV2_9DEIO</name>
<evidence type="ECO:0000313" key="5">
    <source>
        <dbReference type="Proteomes" id="UP000199223"/>
    </source>
</evidence>
<reference evidence="5" key="1">
    <citation type="submission" date="2016-10" db="EMBL/GenBank/DDBJ databases">
        <authorList>
            <person name="Varghese N."/>
            <person name="Submissions S."/>
        </authorList>
    </citation>
    <scope>NUCLEOTIDE SEQUENCE [LARGE SCALE GENOMIC DNA]</scope>
    <source>
        <strain evidence="5">CGMCC 1.10218</strain>
    </source>
</reference>
<evidence type="ECO:0000313" key="4">
    <source>
        <dbReference type="EMBL" id="SEJ75542.1"/>
    </source>
</evidence>